<feature type="domain" description="HTH cro/C1-type" evidence="2">
    <location>
        <begin position="35"/>
        <end position="89"/>
    </location>
</feature>
<evidence type="ECO:0000256" key="1">
    <source>
        <dbReference type="ARBA" id="ARBA00023125"/>
    </source>
</evidence>
<dbReference type="InterPro" id="IPR050807">
    <property type="entry name" value="TransReg_Diox_bact_type"/>
</dbReference>
<proteinExistence type="predicted"/>
<keyword evidence="1" id="KW-0238">DNA-binding</keyword>
<dbReference type="CDD" id="cd00093">
    <property type="entry name" value="HTH_XRE"/>
    <property type="match status" value="1"/>
</dbReference>
<organism evidence="3 4">
    <name type="scientific">Nocardioides endophyticus</name>
    <dbReference type="NCBI Taxonomy" id="1353775"/>
    <lineage>
        <taxon>Bacteria</taxon>
        <taxon>Bacillati</taxon>
        <taxon>Actinomycetota</taxon>
        <taxon>Actinomycetes</taxon>
        <taxon>Propionibacteriales</taxon>
        <taxon>Nocardioidaceae</taxon>
        <taxon>Nocardioides</taxon>
    </lineage>
</organism>
<dbReference type="Pfam" id="PF01381">
    <property type="entry name" value="HTH_3"/>
    <property type="match status" value="1"/>
</dbReference>
<sequence length="214" mass="22852">MEVARRFAQGDPGDSLPIMVHPEDGLDAVQLGGIIRERRQAQGMSLSQLAEQAGVSTSFVSQVERGVANPTLSSLKSLVGALNFSVGALLESTVPPSTGGDNEIAVLRAGERRRIVYPGTKIANELLSPNLQKRMEIIWVEAAPGQGSGGHPHVHEGEEAGIVISGAMKFHVNGEEIVLNARDAIYFPSTNPHSWESVGDEDLVAIWVITPPTF</sequence>
<dbReference type="SUPFAM" id="SSF47413">
    <property type="entry name" value="lambda repressor-like DNA-binding domains"/>
    <property type="match status" value="1"/>
</dbReference>
<dbReference type="CDD" id="cd02209">
    <property type="entry name" value="cupin_XRE_C"/>
    <property type="match status" value="1"/>
</dbReference>
<dbReference type="InterPro" id="IPR001387">
    <property type="entry name" value="Cro/C1-type_HTH"/>
</dbReference>
<dbReference type="InterPro" id="IPR011051">
    <property type="entry name" value="RmlC_Cupin_sf"/>
</dbReference>
<evidence type="ECO:0000313" key="4">
    <source>
        <dbReference type="Proteomes" id="UP001499882"/>
    </source>
</evidence>
<dbReference type="InterPro" id="IPR014710">
    <property type="entry name" value="RmlC-like_jellyroll"/>
</dbReference>
<keyword evidence="4" id="KW-1185">Reference proteome</keyword>
<dbReference type="PROSITE" id="PS50943">
    <property type="entry name" value="HTH_CROC1"/>
    <property type="match status" value="1"/>
</dbReference>
<dbReference type="InterPro" id="IPR013096">
    <property type="entry name" value="Cupin_2"/>
</dbReference>
<accession>A0ABP8YFL0</accession>
<comment type="caution">
    <text evidence="3">The sequence shown here is derived from an EMBL/GenBank/DDBJ whole genome shotgun (WGS) entry which is preliminary data.</text>
</comment>
<dbReference type="InterPro" id="IPR010982">
    <property type="entry name" value="Lambda_DNA-bd_dom_sf"/>
</dbReference>
<evidence type="ECO:0000313" key="3">
    <source>
        <dbReference type="EMBL" id="GAA4727817.1"/>
    </source>
</evidence>
<dbReference type="EMBL" id="BAABKN010000005">
    <property type="protein sequence ID" value="GAA4727817.1"/>
    <property type="molecule type" value="Genomic_DNA"/>
</dbReference>
<dbReference type="Gene3D" id="1.10.260.40">
    <property type="entry name" value="lambda repressor-like DNA-binding domains"/>
    <property type="match status" value="1"/>
</dbReference>
<gene>
    <name evidence="3" type="ORF">GCM10023350_08570</name>
</gene>
<dbReference type="Pfam" id="PF07883">
    <property type="entry name" value="Cupin_2"/>
    <property type="match status" value="1"/>
</dbReference>
<evidence type="ECO:0000259" key="2">
    <source>
        <dbReference type="PROSITE" id="PS50943"/>
    </source>
</evidence>
<dbReference type="SMART" id="SM00530">
    <property type="entry name" value="HTH_XRE"/>
    <property type="match status" value="1"/>
</dbReference>
<dbReference type="PANTHER" id="PTHR46797:SF1">
    <property type="entry name" value="METHYLPHOSPHONATE SYNTHASE"/>
    <property type="match status" value="1"/>
</dbReference>
<name>A0ABP8YFL0_9ACTN</name>
<dbReference type="PANTHER" id="PTHR46797">
    <property type="entry name" value="HTH-TYPE TRANSCRIPTIONAL REGULATOR"/>
    <property type="match status" value="1"/>
</dbReference>
<reference evidence="4" key="1">
    <citation type="journal article" date="2019" name="Int. J. Syst. Evol. Microbiol.">
        <title>The Global Catalogue of Microorganisms (GCM) 10K type strain sequencing project: providing services to taxonomists for standard genome sequencing and annotation.</title>
        <authorList>
            <consortium name="The Broad Institute Genomics Platform"/>
            <consortium name="The Broad Institute Genome Sequencing Center for Infectious Disease"/>
            <person name="Wu L."/>
            <person name="Ma J."/>
        </authorList>
    </citation>
    <scope>NUCLEOTIDE SEQUENCE [LARGE SCALE GENOMIC DNA]</scope>
    <source>
        <strain evidence="4">JCM 18532</strain>
    </source>
</reference>
<dbReference type="Gene3D" id="2.60.120.10">
    <property type="entry name" value="Jelly Rolls"/>
    <property type="match status" value="1"/>
</dbReference>
<dbReference type="SUPFAM" id="SSF51182">
    <property type="entry name" value="RmlC-like cupins"/>
    <property type="match status" value="1"/>
</dbReference>
<protein>
    <submittedName>
        <fullName evidence="3">Cupin domain-containing protein</fullName>
    </submittedName>
</protein>
<dbReference type="Proteomes" id="UP001499882">
    <property type="component" value="Unassembled WGS sequence"/>
</dbReference>